<dbReference type="AlphaFoldDB" id="A0AAE0G489"/>
<evidence type="ECO:0000313" key="3">
    <source>
        <dbReference type="EMBL" id="KAK3270636.1"/>
    </source>
</evidence>
<feature type="region of interest" description="Disordered" evidence="1">
    <location>
        <begin position="47"/>
        <end position="66"/>
    </location>
</feature>
<reference evidence="3 4" key="1">
    <citation type="journal article" date="2015" name="Genome Biol. Evol.">
        <title>Comparative Genomics of a Bacterivorous Green Alga Reveals Evolutionary Causalities and Consequences of Phago-Mixotrophic Mode of Nutrition.</title>
        <authorList>
            <person name="Burns J.A."/>
            <person name="Paasch A."/>
            <person name="Narechania A."/>
            <person name="Kim E."/>
        </authorList>
    </citation>
    <scope>NUCLEOTIDE SEQUENCE [LARGE SCALE GENOMIC DNA]</scope>
    <source>
        <strain evidence="3 4">PLY_AMNH</strain>
    </source>
</reference>
<gene>
    <name evidence="3" type="ORF">CYMTET_20972</name>
</gene>
<feature type="non-terminal residue" evidence="3">
    <location>
        <position position="1"/>
    </location>
</feature>
<organism evidence="3 4">
    <name type="scientific">Cymbomonas tetramitiformis</name>
    <dbReference type="NCBI Taxonomy" id="36881"/>
    <lineage>
        <taxon>Eukaryota</taxon>
        <taxon>Viridiplantae</taxon>
        <taxon>Chlorophyta</taxon>
        <taxon>Pyramimonadophyceae</taxon>
        <taxon>Pyramimonadales</taxon>
        <taxon>Pyramimonadaceae</taxon>
        <taxon>Cymbomonas</taxon>
    </lineage>
</organism>
<name>A0AAE0G489_9CHLO</name>
<dbReference type="Proteomes" id="UP001190700">
    <property type="component" value="Unassembled WGS sequence"/>
</dbReference>
<keyword evidence="2" id="KW-0472">Membrane</keyword>
<dbReference type="EMBL" id="LGRX02010277">
    <property type="protein sequence ID" value="KAK3270636.1"/>
    <property type="molecule type" value="Genomic_DNA"/>
</dbReference>
<evidence type="ECO:0000256" key="2">
    <source>
        <dbReference type="SAM" id="Phobius"/>
    </source>
</evidence>
<evidence type="ECO:0000313" key="4">
    <source>
        <dbReference type="Proteomes" id="UP001190700"/>
    </source>
</evidence>
<evidence type="ECO:0000256" key="1">
    <source>
        <dbReference type="SAM" id="MobiDB-lite"/>
    </source>
</evidence>
<sequence length="122" mass="13456">VESQVEFASVENATAFKDTLESNRTIFSQEFTDKYGDVSIVNVVLDLPSPPPPKSDFDSDDDGDDHQPSIAHTLIIIALSVAGFISVVTFGVLIRVQRRGRGLRSAEIHNTGKLHHRFVHTL</sequence>
<keyword evidence="2" id="KW-0812">Transmembrane</keyword>
<comment type="caution">
    <text evidence="3">The sequence shown here is derived from an EMBL/GenBank/DDBJ whole genome shotgun (WGS) entry which is preliminary data.</text>
</comment>
<feature type="transmembrane region" description="Helical" evidence="2">
    <location>
        <begin position="70"/>
        <end position="94"/>
    </location>
</feature>
<protein>
    <submittedName>
        <fullName evidence="3">Uncharacterized protein</fullName>
    </submittedName>
</protein>
<proteinExistence type="predicted"/>
<accession>A0AAE0G489</accession>
<keyword evidence="4" id="KW-1185">Reference proteome</keyword>
<keyword evidence="2" id="KW-1133">Transmembrane helix</keyword>